<name>A0A9W8ZK08_9PLEO</name>
<dbReference type="OrthoDB" id="3782326at2759"/>
<accession>A0A9W8ZK08</accession>
<keyword evidence="3" id="KW-1185">Reference proteome</keyword>
<gene>
    <name evidence="2" type="ORF">N0V91_001740</name>
</gene>
<evidence type="ECO:0000313" key="2">
    <source>
        <dbReference type="EMBL" id="KAJ4410812.1"/>
    </source>
</evidence>
<evidence type="ECO:0000256" key="1">
    <source>
        <dbReference type="SAM" id="MobiDB-lite"/>
    </source>
</evidence>
<sequence>MPSFLKKLLLGKDLSNPYVNKYHVGHRATPQSTQSTQHIPNYAAQAMDPHPTSLTLSTRIPPRPVSPTYLEEARRLAGRDPVTGRTLSVEQYTGSVNREEGKQQRTRGVDVQQERHDVTVRDERSRLEEESAAAERLRQREAGGYFAPERNVREYYGGP</sequence>
<evidence type="ECO:0000313" key="3">
    <source>
        <dbReference type="Proteomes" id="UP001140510"/>
    </source>
</evidence>
<comment type="caution">
    <text evidence="2">The sequence shown here is derived from an EMBL/GenBank/DDBJ whole genome shotgun (WGS) entry which is preliminary data.</text>
</comment>
<dbReference type="Proteomes" id="UP001140510">
    <property type="component" value="Unassembled WGS sequence"/>
</dbReference>
<organism evidence="2 3">
    <name type="scientific">Didymella pomorum</name>
    <dbReference type="NCBI Taxonomy" id="749634"/>
    <lineage>
        <taxon>Eukaryota</taxon>
        <taxon>Fungi</taxon>
        <taxon>Dikarya</taxon>
        <taxon>Ascomycota</taxon>
        <taxon>Pezizomycotina</taxon>
        <taxon>Dothideomycetes</taxon>
        <taxon>Pleosporomycetidae</taxon>
        <taxon>Pleosporales</taxon>
        <taxon>Pleosporineae</taxon>
        <taxon>Didymellaceae</taxon>
        <taxon>Didymella</taxon>
    </lineage>
</organism>
<proteinExistence type="predicted"/>
<feature type="compositionally biased region" description="Basic and acidic residues" evidence="1">
    <location>
        <begin position="112"/>
        <end position="141"/>
    </location>
</feature>
<dbReference type="AlphaFoldDB" id="A0A9W8ZK08"/>
<feature type="region of interest" description="Disordered" evidence="1">
    <location>
        <begin position="95"/>
        <end position="145"/>
    </location>
</feature>
<reference evidence="2" key="1">
    <citation type="submission" date="2022-10" db="EMBL/GenBank/DDBJ databases">
        <title>Tapping the CABI collections for fungal endophytes: first genome assemblies for Collariella, Neodidymelliopsis, Ascochyta clinopodiicola, Didymella pomorum, Didymosphaeria variabile, Neocosmospora piperis and Neocucurbitaria cava.</title>
        <authorList>
            <person name="Hill R."/>
        </authorList>
    </citation>
    <scope>NUCLEOTIDE SEQUENCE</scope>
    <source>
        <strain evidence="2">IMI 355091</strain>
    </source>
</reference>
<protein>
    <submittedName>
        <fullName evidence="2">Uncharacterized protein</fullName>
    </submittedName>
</protein>
<dbReference type="EMBL" id="JAPEVA010000007">
    <property type="protein sequence ID" value="KAJ4410812.1"/>
    <property type="molecule type" value="Genomic_DNA"/>
</dbReference>